<evidence type="ECO:0000256" key="2">
    <source>
        <dbReference type="ARBA" id="ARBA00022857"/>
    </source>
</evidence>
<dbReference type="SUPFAM" id="SSF51430">
    <property type="entry name" value="NAD(P)-linked oxidoreductase"/>
    <property type="match status" value="1"/>
</dbReference>
<dbReference type="EMBL" id="NQYH01000004">
    <property type="protein sequence ID" value="RIY41287.1"/>
    <property type="molecule type" value="Genomic_DNA"/>
</dbReference>
<dbReference type="InterPro" id="IPR018170">
    <property type="entry name" value="Aldo/ket_reductase_CS"/>
</dbReference>
<dbReference type="Pfam" id="PF00248">
    <property type="entry name" value="Aldo_ket_red"/>
    <property type="match status" value="1"/>
</dbReference>
<dbReference type="AlphaFoldDB" id="A0A3A1YYV8"/>
<gene>
    <name evidence="9" type="ORF">CJP73_07090</name>
</gene>
<evidence type="ECO:0000256" key="6">
    <source>
        <dbReference type="PIRSR" id="PIRSR000097-2"/>
    </source>
</evidence>
<keyword evidence="2" id="KW-0521">NADP</keyword>
<dbReference type="PIRSF" id="PIRSF000097">
    <property type="entry name" value="AKR"/>
    <property type="match status" value="1"/>
</dbReference>
<evidence type="ECO:0000313" key="9">
    <source>
        <dbReference type="EMBL" id="RIY41287.1"/>
    </source>
</evidence>
<dbReference type="RefSeq" id="WP_119515928.1">
    <property type="nucleotide sequence ID" value="NZ_NQYH01000004.1"/>
</dbReference>
<evidence type="ECO:0000256" key="1">
    <source>
        <dbReference type="ARBA" id="ARBA00007905"/>
    </source>
</evidence>
<accession>A0A3A1YYV8</accession>
<sequence length="280" mass="32146">MTDIVNSVTFHDGHKAPRIGFGVWQVENNEAVDAIKTAVETGYRLIDTAAIYGNEEGVGRAIKECGVDRKDLFITTKVWNDRHGFDETMKAFEESINKLGLDYIDLYLIHWPVPKIGLYVKSWEALMQLREEGRVRSIGVSNFNIDHLQMLLDETGVLPVVNQIELNPRFQQPELRAFHAENNIVTESWSPLGHGLLWENPILAKVAQKHKRSVAQVILRWHLQLDCMVIPKSVTPKRIEENFEVFDFELDEQDMNDIATLHDDDARHGPDPERFRLPKA</sequence>
<organism evidence="9 10">
    <name type="scientific">Neopusillimonas maritima</name>
    <dbReference type="NCBI Taxonomy" id="2026239"/>
    <lineage>
        <taxon>Bacteria</taxon>
        <taxon>Pseudomonadati</taxon>
        <taxon>Pseudomonadota</taxon>
        <taxon>Betaproteobacteria</taxon>
        <taxon>Burkholderiales</taxon>
        <taxon>Alcaligenaceae</taxon>
        <taxon>Neopusillimonas</taxon>
    </lineage>
</organism>
<dbReference type="PRINTS" id="PR00069">
    <property type="entry name" value="ALDKETRDTASE"/>
</dbReference>
<feature type="binding site" evidence="6">
    <location>
        <position position="110"/>
    </location>
    <ligand>
        <name>substrate</name>
    </ligand>
</feature>
<comment type="catalytic activity">
    <reaction evidence="4">
        <text>hydroxyacetone + NADP(+) = methylglyoxal + NADPH + H(+)</text>
        <dbReference type="Rhea" id="RHEA:27986"/>
        <dbReference type="ChEBI" id="CHEBI:15378"/>
        <dbReference type="ChEBI" id="CHEBI:17158"/>
        <dbReference type="ChEBI" id="CHEBI:27957"/>
        <dbReference type="ChEBI" id="CHEBI:57783"/>
        <dbReference type="ChEBI" id="CHEBI:58349"/>
    </reaction>
</comment>
<evidence type="ECO:0000313" key="10">
    <source>
        <dbReference type="Proteomes" id="UP000266206"/>
    </source>
</evidence>
<dbReference type="InterPro" id="IPR023210">
    <property type="entry name" value="NADP_OxRdtase_dom"/>
</dbReference>
<evidence type="ECO:0000256" key="5">
    <source>
        <dbReference type="PIRSR" id="PIRSR000097-1"/>
    </source>
</evidence>
<feature type="site" description="Lowers pKa of active site Tyr" evidence="7">
    <location>
        <position position="77"/>
    </location>
</feature>
<dbReference type="PROSITE" id="PS00062">
    <property type="entry name" value="ALDOKETO_REDUCTASE_2"/>
    <property type="match status" value="1"/>
</dbReference>
<evidence type="ECO:0000256" key="7">
    <source>
        <dbReference type="PIRSR" id="PIRSR000097-3"/>
    </source>
</evidence>
<dbReference type="Proteomes" id="UP000266206">
    <property type="component" value="Unassembled WGS sequence"/>
</dbReference>
<dbReference type="PROSITE" id="PS00798">
    <property type="entry name" value="ALDOKETO_REDUCTASE_1"/>
    <property type="match status" value="1"/>
</dbReference>
<dbReference type="InterPro" id="IPR020471">
    <property type="entry name" value="AKR"/>
</dbReference>
<comment type="caution">
    <text evidence="9">The sequence shown here is derived from an EMBL/GenBank/DDBJ whole genome shotgun (WGS) entry which is preliminary data.</text>
</comment>
<dbReference type="PROSITE" id="PS00063">
    <property type="entry name" value="ALDOKETO_REDUCTASE_3"/>
    <property type="match status" value="1"/>
</dbReference>
<protein>
    <submittedName>
        <fullName evidence="9">Oxidoreductase</fullName>
    </submittedName>
</protein>
<dbReference type="GO" id="GO:0016616">
    <property type="term" value="F:oxidoreductase activity, acting on the CH-OH group of donors, NAD or NADP as acceptor"/>
    <property type="evidence" value="ECO:0007669"/>
    <property type="project" value="UniProtKB-ARBA"/>
</dbReference>
<dbReference type="PANTHER" id="PTHR43827">
    <property type="entry name" value="2,5-DIKETO-D-GLUCONIC ACID REDUCTASE"/>
    <property type="match status" value="1"/>
</dbReference>
<dbReference type="Gene3D" id="3.20.20.100">
    <property type="entry name" value="NADP-dependent oxidoreductase domain"/>
    <property type="match status" value="1"/>
</dbReference>
<reference evidence="9 10" key="1">
    <citation type="submission" date="2017-08" db="EMBL/GenBank/DDBJ databases">
        <title>Pusillimonas indicus sp. nov., a member of the family Alcaligenaceae isolated from surface seawater.</title>
        <authorList>
            <person name="Li J."/>
        </authorList>
    </citation>
    <scope>NUCLEOTIDE SEQUENCE [LARGE SCALE GENOMIC DNA]</scope>
    <source>
        <strain evidence="9 10">L52-1-41</strain>
    </source>
</reference>
<evidence type="ECO:0000256" key="3">
    <source>
        <dbReference type="ARBA" id="ARBA00023002"/>
    </source>
</evidence>
<keyword evidence="3" id="KW-0560">Oxidoreductase</keyword>
<evidence type="ECO:0000259" key="8">
    <source>
        <dbReference type="Pfam" id="PF00248"/>
    </source>
</evidence>
<dbReference type="OrthoDB" id="9804790at2"/>
<proteinExistence type="inferred from homology"/>
<comment type="similarity">
    <text evidence="1">Belongs to the aldo/keto reductase family.</text>
</comment>
<dbReference type="FunFam" id="3.20.20.100:FF:000002">
    <property type="entry name" value="2,5-diketo-D-gluconic acid reductase A"/>
    <property type="match status" value="1"/>
</dbReference>
<name>A0A3A1YYV8_9BURK</name>
<feature type="active site" description="Proton donor" evidence="5">
    <location>
        <position position="52"/>
    </location>
</feature>
<dbReference type="PANTHER" id="PTHR43827:SF3">
    <property type="entry name" value="NADP-DEPENDENT OXIDOREDUCTASE DOMAIN-CONTAINING PROTEIN"/>
    <property type="match status" value="1"/>
</dbReference>
<evidence type="ECO:0000256" key="4">
    <source>
        <dbReference type="ARBA" id="ARBA00049445"/>
    </source>
</evidence>
<feature type="domain" description="NADP-dependent oxidoreductase" evidence="8">
    <location>
        <begin position="18"/>
        <end position="260"/>
    </location>
</feature>
<dbReference type="InterPro" id="IPR036812">
    <property type="entry name" value="NAD(P)_OxRdtase_dom_sf"/>
</dbReference>